<dbReference type="EMBL" id="JACNFK010000031">
    <property type="protein sequence ID" value="MBC8519977.1"/>
    <property type="molecule type" value="Genomic_DNA"/>
</dbReference>
<protein>
    <submittedName>
        <fullName evidence="2">DUF3108 domain-containing protein</fullName>
    </submittedName>
</protein>
<feature type="signal peptide" evidence="1">
    <location>
        <begin position="1"/>
        <end position="26"/>
    </location>
</feature>
<evidence type="ECO:0000256" key="1">
    <source>
        <dbReference type="SAM" id="SignalP"/>
    </source>
</evidence>
<evidence type="ECO:0000313" key="3">
    <source>
        <dbReference type="Proteomes" id="UP000654401"/>
    </source>
</evidence>
<reference evidence="2 3" key="1">
    <citation type="submission" date="2020-08" db="EMBL/GenBank/DDBJ databases">
        <title>Bridging the membrane lipid divide: bacteria of the FCB group superphylum have the potential to synthesize archaeal ether lipids.</title>
        <authorList>
            <person name="Villanueva L."/>
            <person name="Von Meijenfeldt F.A.B."/>
            <person name="Westbye A.B."/>
            <person name="Yadav S."/>
            <person name="Hopmans E.C."/>
            <person name="Dutilh B.E."/>
            <person name="Sinninghe Damste J.S."/>
        </authorList>
    </citation>
    <scope>NUCLEOTIDE SEQUENCE [LARGE SCALE GENOMIC DNA]</scope>
    <source>
        <strain evidence="2">NIOZ-UU100</strain>
    </source>
</reference>
<proteinExistence type="predicted"/>
<gene>
    <name evidence="2" type="ORF">H8D24_06195</name>
</gene>
<dbReference type="Proteomes" id="UP000654401">
    <property type="component" value="Unassembled WGS sequence"/>
</dbReference>
<dbReference type="AlphaFoldDB" id="A0A8J6TXP5"/>
<comment type="caution">
    <text evidence="2">The sequence shown here is derived from an EMBL/GenBank/DDBJ whole genome shotgun (WGS) entry which is preliminary data.</text>
</comment>
<name>A0A8J6TXP5_9GAMM</name>
<dbReference type="Pfam" id="PF11306">
    <property type="entry name" value="DUF3108"/>
    <property type="match status" value="1"/>
</dbReference>
<sequence length="241" mass="27502">MNQFSSTLLARILVVTALFFSARAGAFPETFSAKYLLSGKGMSLGETTYNLTKTATDNSSRFTIHTEPTGLAKLFVKKIIDESSIWKWRDKKITPIQYNYHRSGKKERKRSRIFDWNSATVTIKDDGKEQKLDQLQSGTVDEALFLLALMHDLKQGNSELKYRVAKTGGWSNYLFTVGNSETTQVPAGEFKTVHIIRQKEGKRTFELWVAPELDYLPVQVEYREKDGTLFQLQLRSSSILQ</sequence>
<organism evidence="2 3">
    <name type="scientific">Candidatus Thiopontia autotrophica</name>
    <dbReference type="NCBI Taxonomy" id="2841688"/>
    <lineage>
        <taxon>Bacteria</taxon>
        <taxon>Pseudomonadati</taxon>
        <taxon>Pseudomonadota</taxon>
        <taxon>Gammaproteobacteria</taxon>
        <taxon>Candidatus Thiopontia</taxon>
    </lineage>
</organism>
<feature type="chain" id="PRO_5035195205" evidence="1">
    <location>
        <begin position="27"/>
        <end position="241"/>
    </location>
</feature>
<keyword evidence="1" id="KW-0732">Signal</keyword>
<accession>A0A8J6TXP5</accession>
<evidence type="ECO:0000313" key="2">
    <source>
        <dbReference type="EMBL" id="MBC8519977.1"/>
    </source>
</evidence>
<dbReference type="InterPro" id="IPR021457">
    <property type="entry name" value="DUF3108"/>
</dbReference>